<dbReference type="PROSITE" id="PS50975">
    <property type="entry name" value="ATP_GRASP"/>
    <property type="match status" value="1"/>
</dbReference>
<dbReference type="GO" id="GO:0005524">
    <property type="term" value="F:ATP binding"/>
    <property type="evidence" value="ECO:0007669"/>
    <property type="project" value="UniProtKB-UniRule"/>
</dbReference>
<dbReference type="SUPFAM" id="SSF56059">
    <property type="entry name" value="Glutathione synthetase ATP-binding domain-like"/>
    <property type="match status" value="1"/>
</dbReference>
<dbReference type="InterPro" id="IPR011761">
    <property type="entry name" value="ATP-grasp"/>
</dbReference>
<evidence type="ECO:0000259" key="3">
    <source>
        <dbReference type="PROSITE" id="PS50975"/>
    </source>
</evidence>
<keyword evidence="5" id="KW-1185">Reference proteome</keyword>
<name>A0ABD5VGR6_9EURY</name>
<organism evidence="4 5">
    <name type="scientific">Halorubellus litoreus</name>
    <dbReference type="NCBI Taxonomy" id="755308"/>
    <lineage>
        <taxon>Archaea</taxon>
        <taxon>Methanobacteriati</taxon>
        <taxon>Methanobacteriota</taxon>
        <taxon>Stenosarchaea group</taxon>
        <taxon>Halobacteria</taxon>
        <taxon>Halobacteriales</taxon>
        <taxon>Halorubellaceae</taxon>
        <taxon>Halorubellus</taxon>
    </lineage>
</organism>
<reference evidence="4 5" key="1">
    <citation type="journal article" date="2019" name="Int. J. Syst. Evol. Microbiol.">
        <title>The Global Catalogue of Microorganisms (GCM) 10K type strain sequencing project: providing services to taxonomists for standard genome sequencing and annotation.</title>
        <authorList>
            <consortium name="The Broad Institute Genomics Platform"/>
            <consortium name="The Broad Institute Genome Sequencing Center for Infectious Disease"/>
            <person name="Wu L."/>
            <person name="Ma J."/>
        </authorList>
    </citation>
    <scope>NUCLEOTIDE SEQUENCE [LARGE SCALE GENOMIC DNA]</scope>
    <source>
        <strain evidence="4 5">GX26</strain>
    </source>
</reference>
<protein>
    <submittedName>
        <fullName evidence="4">ATP-grasp domain-containing protein</fullName>
    </submittedName>
</protein>
<dbReference type="EMBL" id="JBHSXN010000003">
    <property type="protein sequence ID" value="MFC6954555.1"/>
    <property type="molecule type" value="Genomic_DNA"/>
</dbReference>
<feature type="compositionally biased region" description="Low complexity" evidence="2">
    <location>
        <begin position="434"/>
        <end position="457"/>
    </location>
</feature>
<dbReference type="RefSeq" id="WP_336351499.1">
    <property type="nucleotide sequence ID" value="NZ_JAZAQL010000003.1"/>
</dbReference>
<keyword evidence="1" id="KW-0547">Nucleotide-binding</keyword>
<keyword evidence="1" id="KW-0067">ATP-binding</keyword>
<accession>A0ABD5VGR6</accession>
<comment type="caution">
    <text evidence="4">The sequence shown here is derived from an EMBL/GenBank/DDBJ whole genome shotgun (WGS) entry which is preliminary data.</text>
</comment>
<dbReference type="AlphaFoldDB" id="A0ABD5VGR6"/>
<evidence type="ECO:0000256" key="2">
    <source>
        <dbReference type="SAM" id="MobiDB-lite"/>
    </source>
</evidence>
<feature type="compositionally biased region" description="Acidic residues" evidence="2">
    <location>
        <begin position="458"/>
        <end position="467"/>
    </location>
</feature>
<gene>
    <name evidence="4" type="ORF">ACFQGB_16950</name>
</gene>
<evidence type="ECO:0000313" key="4">
    <source>
        <dbReference type="EMBL" id="MFC6954555.1"/>
    </source>
</evidence>
<feature type="region of interest" description="Disordered" evidence="2">
    <location>
        <begin position="401"/>
        <end position="475"/>
    </location>
</feature>
<dbReference type="Gene3D" id="3.40.50.20">
    <property type="match status" value="1"/>
</dbReference>
<dbReference type="Pfam" id="PF15632">
    <property type="entry name" value="ATPgrasp_Ter"/>
    <property type="match status" value="1"/>
</dbReference>
<evidence type="ECO:0000256" key="1">
    <source>
        <dbReference type="PROSITE-ProRule" id="PRU00409"/>
    </source>
</evidence>
<proteinExistence type="predicted"/>
<feature type="domain" description="ATP-grasp" evidence="3">
    <location>
        <begin position="127"/>
        <end position="316"/>
    </location>
</feature>
<sequence length="475" mass="51877">MRNQVRSGGSVVVPAVNAAHAATVLRSLGRRGVHTIAISETDDTPAFWSRYCDERVRVPDPKTDADGYRDALLALARRDAVAAIVPMRETDQFVLSKYRDEFAAAGVGTVWPTMPQLRAVHDRFELFAAAERAGVPVPETQLLTDVEDWDRERIVKGRWALLAHDYDDRFPVNGFASPAKTIFLEPGEEPDVDAIVDAMGHVPIAQGFVDGVEYCMRALYHDGQPVATSQKRLVRGYKYSRGPSIYHEAVDIPELERLGLALLDELDWEGMASVGFLRDSDGTFKLLEVNPRFPASLPMDVHAGVDYPGLYWELSTTGETSTPVDYRPGTATHLLRGELVHLHSVLTEPNPLVDRPSALRTAASMAASFVTHPRFDHLDPRDPGPFLRDVVNATKSATKSILEKVTRRGGARTETGSGPSDRTSTAVSSDDPAVTRSTTADSATTDLDDVATAGTTETTEEQADQTNDDPRAATD</sequence>
<dbReference type="Proteomes" id="UP001596395">
    <property type="component" value="Unassembled WGS sequence"/>
</dbReference>
<feature type="compositionally biased region" description="Polar residues" evidence="2">
    <location>
        <begin position="414"/>
        <end position="428"/>
    </location>
</feature>
<evidence type="ECO:0000313" key="5">
    <source>
        <dbReference type="Proteomes" id="UP001596395"/>
    </source>
</evidence>
<dbReference type="Gene3D" id="3.30.470.20">
    <property type="entry name" value="ATP-grasp fold, B domain"/>
    <property type="match status" value="1"/>
</dbReference>